<evidence type="ECO:0000313" key="2">
    <source>
        <dbReference type="Proteomes" id="UP000324707"/>
    </source>
</evidence>
<comment type="caution">
    <text evidence="1">The sequence shown here is derived from an EMBL/GenBank/DDBJ whole genome shotgun (WGS) entry which is preliminary data.</text>
</comment>
<organism evidence="1 2">
    <name type="scientific">Brachyspira aalborgi</name>
    <dbReference type="NCBI Taxonomy" id="29522"/>
    <lineage>
        <taxon>Bacteria</taxon>
        <taxon>Pseudomonadati</taxon>
        <taxon>Spirochaetota</taxon>
        <taxon>Spirochaetia</taxon>
        <taxon>Brachyspirales</taxon>
        <taxon>Brachyspiraceae</taxon>
        <taxon>Brachyspira</taxon>
    </lineage>
</organism>
<sequence>MIERHLILFDKLKKSIDNEINKLVSEYSSVFSYKLIHRFIFSHKGFKAWMQFYYHNGKELIEKHKSIKNKVNKDIKNGKDIIFNNHKKAMDNYYKMTNYTNPLNNYTEIEIQKEIPYSDFPYFFEFLDENYDTEILI</sequence>
<reference evidence="1 2" key="1">
    <citation type="journal article" date="1992" name="Lakartidningen">
        <title>[Penicillin V and not amoxicillin is the first choice preparation in acute otitis].</title>
        <authorList>
            <person name="Kamme C."/>
            <person name="Lundgren K."/>
            <person name="Prellner K."/>
        </authorList>
    </citation>
    <scope>NUCLEOTIDE SEQUENCE [LARGE SCALE GENOMIC DNA]</scope>
    <source>
        <strain evidence="1 2">PC5538III-lc</strain>
    </source>
</reference>
<protein>
    <submittedName>
        <fullName evidence="1">Uncharacterized protein</fullName>
    </submittedName>
</protein>
<dbReference type="AlphaFoldDB" id="A0A5C8DY12"/>
<accession>A0A5C8DY12</accession>
<evidence type="ECO:0000313" key="1">
    <source>
        <dbReference type="EMBL" id="TXJ30048.1"/>
    </source>
</evidence>
<proteinExistence type="predicted"/>
<name>A0A5C8DY12_9SPIR</name>
<dbReference type="Proteomes" id="UP000324707">
    <property type="component" value="Unassembled WGS sequence"/>
</dbReference>
<dbReference type="EMBL" id="SAXX01000024">
    <property type="protein sequence ID" value="TXJ30048.1"/>
    <property type="molecule type" value="Genomic_DNA"/>
</dbReference>
<gene>
    <name evidence="1" type="ORF">EPJ69_10740</name>
</gene>